<organism evidence="2 3">
    <name type="scientific">Luteimicrobium album</name>
    <dbReference type="NCBI Taxonomy" id="1054550"/>
    <lineage>
        <taxon>Bacteria</taxon>
        <taxon>Bacillati</taxon>
        <taxon>Actinomycetota</taxon>
        <taxon>Actinomycetes</taxon>
        <taxon>Micrococcales</taxon>
        <taxon>Luteimicrobium</taxon>
    </lineage>
</organism>
<evidence type="ECO:0000256" key="1">
    <source>
        <dbReference type="SAM" id="SignalP"/>
    </source>
</evidence>
<dbReference type="EMBL" id="BSUK01000001">
    <property type="protein sequence ID" value="GMA22521.1"/>
    <property type="molecule type" value="Genomic_DNA"/>
</dbReference>
<evidence type="ECO:0000313" key="2">
    <source>
        <dbReference type="EMBL" id="GMA22521.1"/>
    </source>
</evidence>
<dbReference type="InterPro" id="IPR051082">
    <property type="entry name" value="Pentapeptide-BTB/POZ_domain"/>
</dbReference>
<gene>
    <name evidence="2" type="ORF">GCM10025864_02800</name>
</gene>
<evidence type="ECO:0008006" key="4">
    <source>
        <dbReference type="Google" id="ProtNLM"/>
    </source>
</evidence>
<dbReference type="SUPFAM" id="SSF141571">
    <property type="entry name" value="Pentapeptide repeat-like"/>
    <property type="match status" value="1"/>
</dbReference>
<comment type="caution">
    <text evidence="2">The sequence shown here is derived from an EMBL/GenBank/DDBJ whole genome shotgun (WGS) entry which is preliminary data.</text>
</comment>
<proteinExistence type="predicted"/>
<keyword evidence="3" id="KW-1185">Reference proteome</keyword>
<dbReference type="RefSeq" id="WP_284291568.1">
    <property type="nucleotide sequence ID" value="NZ_BSUK01000001.1"/>
</dbReference>
<feature type="chain" id="PRO_5046850745" description="Pentapeptide repeat-containing protein" evidence="1">
    <location>
        <begin position="43"/>
        <end position="151"/>
    </location>
</feature>
<keyword evidence="1" id="KW-0732">Signal</keyword>
<name>A0ABQ6HVP7_9MICO</name>
<dbReference type="Proteomes" id="UP001157091">
    <property type="component" value="Unassembled WGS sequence"/>
</dbReference>
<sequence length="151" mass="15465">MLEHTQRLRRPTARPHAALFGSVVLAMLVLLVAGAWTSPASAATPGPTPDASSTVAAARAAVCGTTKGAALRGKKLTQHDVDGRDLRCADLRGAHLAGLDLTQADLRGARLAGADLRGTELGQATLTGADLTAVRAEECTSLRCTPSTPCS</sequence>
<accession>A0ABQ6HVP7</accession>
<dbReference type="PANTHER" id="PTHR14136">
    <property type="entry name" value="BTB_POZ DOMAIN-CONTAINING PROTEIN KCTD9"/>
    <property type="match status" value="1"/>
</dbReference>
<protein>
    <recommendedName>
        <fullName evidence="4">Pentapeptide repeat-containing protein</fullName>
    </recommendedName>
</protein>
<dbReference type="InterPro" id="IPR001646">
    <property type="entry name" value="5peptide_repeat"/>
</dbReference>
<evidence type="ECO:0000313" key="3">
    <source>
        <dbReference type="Proteomes" id="UP001157091"/>
    </source>
</evidence>
<feature type="signal peptide" evidence="1">
    <location>
        <begin position="1"/>
        <end position="42"/>
    </location>
</feature>
<dbReference type="Pfam" id="PF00805">
    <property type="entry name" value="Pentapeptide"/>
    <property type="match status" value="1"/>
</dbReference>
<dbReference type="PANTHER" id="PTHR14136:SF17">
    <property type="entry name" value="BTB_POZ DOMAIN-CONTAINING PROTEIN KCTD9"/>
    <property type="match status" value="1"/>
</dbReference>
<reference evidence="3" key="1">
    <citation type="journal article" date="2019" name="Int. J. Syst. Evol. Microbiol.">
        <title>The Global Catalogue of Microorganisms (GCM) 10K type strain sequencing project: providing services to taxonomists for standard genome sequencing and annotation.</title>
        <authorList>
            <consortium name="The Broad Institute Genomics Platform"/>
            <consortium name="The Broad Institute Genome Sequencing Center for Infectious Disease"/>
            <person name="Wu L."/>
            <person name="Ma J."/>
        </authorList>
    </citation>
    <scope>NUCLEOTIDE SEQUENCE [LARGE SCALE GENOMIC DNA]</scope>
    <source>
        <strain evidence="3">NBRC 106348</strain>
    </source>
</reference>
<dbReference type="Gene3D" id="2.160.20.80">
    <property type="entry name" value="E3 ubiquitin-protein ligase SopA"/>
    <property type="match status" value="1"/>
</dbReference>